<keyword evidence="1" id="KW-1133">Transmembrane helix</keyword>
<dbReference type="AlphaFoldDB" id="A0A501WU45"/>
<gene>
    <name evidence="2" type="ORF">FJM67_08140</name>
</gene>
<comment type="caution">
    <text evidence="2">The sequence shown here is derived from an EMBL/GenBank/DDBJ whole genome shotgun (WGS) entry which is preliminary data.</text>
</comment>
<dbReference type="RefSeq" id="WP_140588312.1">
    <property type="nucleotide sequence ID" value="NZ_VFRR01000013.1"/>
</dbReference>
<keyword evidence="3" id="KW-1185">Reference proteome</keyword>
<evidence type="ECO:0000313" key="2">
    <source>
        <dbReference type="EMBL" id="TPE51940.1"/>
    </source>
</evidence>
<dbReference type="EMBL" id="VFRR01000013">
    <property type="protein sequence ID" value="TPE51940.1"/>
    <property type="molecule type" value="Genomic_DNA"/>
</dbReference>
<proteinExistence type="predicted"/>
<evidence type="ECO:0000256" key="1">
    <source>
        <dbReference type="SAM" id="Phobius"/>
    </source>
</evidence>
<evidence type="ECO:0000313" key="3">
    <source>
        <dbReference type="Proteomes" id="UP000315901"/>
    </source>
</evidence>
<reference evidence="2 3" key="1">
    <citation type="submission" date="2019-06" db="EMBL/GenBank/DDBJ databases">
        <title>A novel bacterium of genus Marinomonas, isolated from coastal sand.</title>
        <authorList>
            <person name="Huang H."/>
            <person name="Mo K."/>
            <person name="Hu Y."/>
        </authorList>
    </citation>
    <scope>NUCLEOTIDE SEQUENCE [LARGE SCALE GENOMIC DNA]</scope>
    <source>
        <strain evidence="2 3">HB171799</strain>
    </source>
</reference>
<name>A0A501WU45_9GAMM</name>
<dbReference type="Proteomes" id="UP000315901">
    <property type="component" value="Unassembled WGS sequence"/>
</dbReference>
<keyword evidence="1" id="KW-0812">Transmembrane</keyword>
<accession>A0A501WU45</accession>
<protein>
    <submittedName>
        <fullName evidence="2">Uncharacterized protein</fullName>
    </submittedName>
</protein>
<feature type="transmembrane region" description="Helical" evidence="1">
    <location>
        <begin position="30"/>
        <end position="51"/>
    </location>
</feature>
<sequence length="72" mass="8166">MPPMIIFWVLAGTFFVGSLAGFLTYFATSTLTTIVFTVAAIIVILYLIPFLPDRYAFTRKLKRVMKKGDKNE</sequence>
<keyword evidence="1" id="KW-0472">Membrane</keyword>
<organism evidence="2 3">
    <name type="scientific">Maribrevibacterium harenarium</name>
    <dbReference type="NCBI Taxonomy" id="2589817"/>
    <lineage>
        <taxon>Bacteria</taxon>
        <taxon>Pseudomonadati</taxon>
        <taxon>Pseudomonadota</taxon>
        <taxon>Gammaproteobacteria</taxon>
        <taxon>Oceanospirillales</taxon>
        <taxon>Oceanospirillaceae</taxon>
        <taxon>Maribrevibacterium</taxon>
    </lineage>
</organism>